<evidence type="ECO:0000313" key="12">
    <source>
        <dbReference type="Proteomes" id="UP000015346"/>
    </source>
</evidence>
<feature type="transmembrane region" description="Helical" evidence="10">
    <location>
        <begin position="103"/>
        <end position="125"/>
    </location>
</feature>
<dbReference type="InterPro" id="IPR048279">
    <property type="entry name" value="MdtK-like"/>
</dbReference>
<name>S9SJU0_9RHOB</name>
<dbReference type="AlphaFoldDB" id="S9SJU0"/>
<dbReference type="PATRIC" id="fig|1123069.3.peg.1376"/>
<dbReference type="GO" id="GO:0015297">
    <property type="term" value="F:antiporter activity"/>
    <property type="evidence" value="ECO:0007669"/>
    <property type="project" value="UniProtKB-KW"/>
</dbReference>
<comment type="caution">
    <text evidence="11">The sequence shown here is derived from an EMBL/GenBank/DDBJ whole genome shotgun (WGS) entry which is preliminary data.</text>
</comment>
<dbReference type="RefSeq" id="WP_021097497.1">
    <property type="nucleotide sequence ID" value="NZ_KE557320.1"/>
</dbReference>
<dbReference type="NCBIfam" id="TIGR00797">
    <property type="entry name" value="matE"/>
    <property type="match status" value="1"/>
</dbReference>
<evidence type="ECO:0000256" key="8">
    <source>
        <dbReference type="ARBA" id="ARBA00023136"/>
    </source>
</evidence>
<keyword evidence="5 10" id="KW-0812">Transmembrane</keyword>
<gene>
    <name evidence="11" type="ORF">ruthe_01406</name>
</gene>
<feature type="transmembrane region" description="Helical" evidence="10">
    <location>
        <begin position="169"/>
        <end position="193"/>
    </location>
</feature>
<feature type="transmembrane region" description="Helical" evidence="10">
    <location>
        <begin position="363"/>
        <end position="380"/>
    </location>
</feature>
<feature type="transmembrane region" description="Helical" evidence="10">
    <location>
        <begin position="205"/>
        <end position="224"/>
    </location>
</feature>
<dbReference type="InterPro" id="IPR002528">
    <property type="entry name" value="MATE_fam"/>
</dbReference>
<keyword evidence="7" id="KW-0406">Ion transport</keyword>
<keyword evidence="8 10" id="KW-0472">Membrane</keyword>
<accession>S9SJU0</accession>
<dbReference type="STRING" id="1123069.ruthe_01406"/>
<feature type="transmembrane region" description="Helical" evidence="10">
    <location>
        <begin position="21"/>
        <end position="42"/>
    </location>
</feature>
<evidence type="ECO:0000256" key="9">
    <source>
        <dbReference type="ARBA" id="ARBA00031636"/>
    </source>
</evidence>
<keyword evidence="6 10" id="KW-1133">Transmembrane helix</keyword>
<keyword evidence="12" id="KW-1185">Reference proteome</keyword>
<evidence type="ECO:0000256" key="10">
    <source>
        <dbReference type="SAM" id="Phobius"/>
    </source>
</evidence>
<dbReference type="OrthoDB" id="9780160at2"/>
<keyword evidence="2" id="KW-0813">Transport</keyword>
<dbReference type="EMBL" id="AOLV01000010">
    <property type="protein sequence ID" value="EPX86589.1"/>
    <property type="molecule type" value="Genomic_DNA"/>
</dbReference>
<evidence type="ECO:0000256" key="4">
    <source>
        <dbReference type="ARBA" id="ARBA00022475"/>
    </source>
</evidence>
<comment type="subcellular location">
    <subcellularLocation>
        <location evidence="1">Cell inner membrane</location>
        <topology evidence="1">Multi-pass membrane protein</topology>
    </subcellularLocation>
</comment>
<keyword evidence="4" id="KW-1003">Cell membrane</keyword>
<protein>
    <recommendedName>
        <fullName evidence="9">Multidrug-efflux transporter</fullName>
    </recommendedName>
</protein>
<dbReference type="PANTHER" id="PTHR43298">
    <property type="entry name" value="MULTIDRUG RESISTANCE PROTEIN NORM-RELATED"/>
    <property type="match status" value="1"/>
</dbReference>
<feature type="transmembrane region" description="Helical" evidence="10">
    <location>
        <begin position="401"/>
        <end position="422"/>
    </location>
</feature>
<feature type="transmembrane region" description="Helical" evidence="10">
    <location>
        <begin position="428"/>
        <end position="447"/>
    </location>
</feature>
<dbReference type="InterPro" id="IPR050222">
    <property type="entry name" value="MATE_MdtK"/>
</dbReference>
<dbReference type="PIRSF" id="PIRSF006603">
    <property type="entry name" value="DinF"/>
    <property type="match status" value="1"/>
</dbReference>
<dbReference type="GO" id="GO:0042910">
    <property type="term" value="F:xenobiotic transmembrane transporter activity"/>
    <property type="evidence" value="ECO:0007669"/>
    <property type="project" value="InterPro"/>
</dbReference>
<dbReference type="PANTHER" id="PTHR43298:SF2">
    <property type="entry name" value="FMN_FAD EXPORTER YEEO-RELATED"/>
    <property type="match status" value="1"/>
</dbReference>
<dbReference type="GO" id="GO:0005886">
    <property type="term" value="C:plasma membrane"/>
    <property type="evidence" value="ECO:0007669"/>
    <property type="project" value="UniProtKB-SubCell"/>
</dbReference>
<proteinExistence type="predicted"/>
<feature type="transmembrane region" description="Helical" evidence="10">
    <location>
        <begin position="257"/>
        <end position="278"/>
    </location>
</feature>
<feature type="transmembrane region" description="Helical" evidence="10">
    <location>
        <begin position="284"/>
        <end position="302"/>
    </location>
</feature>
<feature type="transmembrane region" description="Helical" evidence="10">
    <location>
        <begin position="54"/>
        <end position="83"/>
    </location>
</feature>
<dbReference type="Proteomes" id="UP000015346">
    <property type="component" value="Unassembled WGS sequence"/>
</dbReference>
<keyword evidence="3" id="KW-0050">Antiport</keyword>
<sequence>MTSSPALETAPAVGLGGQTRALIGLALPLVGSNLAGFAIHLTDVVLMGRYDVTALAGMVLASSLYVIVFLTGSGFAIAVMPLVATAAAEGRVTDVRRVTRMGLWLSGGFTVFAMPLMLASGRLFAAMGQDPAVADHAARYLWIGGWALLPALVIAVLRSFLSALERTAVLLWTTLGMVVLNALWGYALIFGAWGLPEMGIEGAAWAALATNALGAVLLLVYAVWRLPEYRLLQRIWKPDPGALARVFRLGWPISGQLLAEVGLFAGSAVMVGWVGAIPLAAHGVALQLASAAFMVHLGISQAATVRVGRAVGLRDGAGMRQVALAAVLLSGGFALVTSAAFLLMPETLLDNFVKDSDPARPEVLAVGSTLLALAALFQLFDGAQIVAMGLLRGLQDTALPLLIAGLSYWGLGLSAAYGLGFVAGLDHVGVWLGLVLSLVAASILLLARFGSLIRQYGA</sequence>
<dbReference type="Pfam" id="PF01554">
    <property type="entry name" value="MatE"/>
    <property type="match status" value="2"/>
</dbReference>
<evidence type="ECO:0000256" key="1">
    <source>
        <dbReference type="ARBA" id="ARBA00004429"/>
    </source>
</evidence>
<dbReference type="GO" id="GO:0006811">
    <property type="term" value="P:monoatomic ion transport"/>
    <property type="evidence" value="ECO:0007669"/>
    <property type="project" value="UniProtKB-KW"/>
</dbReference>
<evidence type="ECO:0000256" key="2">
    <source>
        <dbReference type="ARBA" id="ARBA00022448"/>
    </source>
</evidence>
<evidence type="ECO:0000313" key="11">
    <source>
        <dbReference type="EMBL" id="EPX86589.1"/>
    </source>
</evidence>
<evidence type="ECO:0000256" key="6">
    <source>
        <dbReference type="ARBA" id="ARBA00022989"/>
    </source>
</evidence>
<evidence type="ECO:0000256" key="5">
    <source>
        <dbReference type="ARBA" id="ARBA00022692"/>
    </source>
</evidence>
<dbReference type="HOGENOM" id="CLU_012893_6_3_5"/>
<evidence type="ECO:0000256" key="7">
    <source>
        <dbReference type="ARBA" id="ARBA00023065"/>
    </source>
</evidence>
<evidence type="ECO:0000256" key="3">
    <source>
        <dbReference type="ARBA" id="ARBA00022449"/>
    </source>
</evidence>
<feature type="transmembrane region" description="Helical" evidence="10">
    <location>
        <begin position="322"/>
        <end position="343"/>
    </location>
</feature>
<dbReference type="CDD" id="cd13131">
    <property type="entry name" value="MATE_NorM_like"/>
    <property type="match status" value="1"/>
</dbReference>
<feature type="transmembrane region" description="Helical" evidence="10">
    <location>
        <begin position="137"/>
        <end position="157"/>
    </location>
</feature>
<reference evidence="11 12" key="1">
    <citation type="journal article" date="2013" name="Stand. Genomic Sci.">
        <title>Genome sequence of the reddish-pigmented Rubellimicrobium thermophilum type strain (DSM 16684(T)), a member of the Roseobacter clade.</title>
        <authorList>
            <person name="Fiebig A."/>
            <person name="Riedel T."/>
            <person name="Gronow S."/>
            <person name="Petersen J."/>
            <person name="Klenk H.P."/>
            <person name="Goker M."/>
        </authorList>
    </citation>
    <scope>NUCLEOTIDE SEQUENCE [LARGE SCALE GENOMIC DNA]</scope>
    <source>
        <strain evidence="11 12">DSM 16684</strain>
    </source>
</reference>
<organism evidence="11 12">
    <name type="scientific">Rubellimicrobium thermophilum DSM 16684</name>
    <dbReference type="NCBI Taxonomy" id="1123069"/>
    <lineage>
        <taxon>Bacteria</taxon>
        <taxon>Pseudomonadati</taxon>
        <taxon>Pseudomonadota</taxon>
        <taxon>Alphaproteobacteria</taxon>
        <taxon>Rhodobacterales</taxon>
        <taxon>Roseobacteraceae</taxon>
        <taxon>Rubellimicrobium</taxon>
    </lineage>
</organism>